<dbReference type="STRING" id="1189325.SAMN04488119_106199"/>
<keyword evidence="4" id="KW-1185">Reference proteome</keyword>
<sequence>MEASRRVTIGLFWHSLNSDNLGVGALTLANIDILRRAARQCGLEPHFLVLGWRDPRPLYLEAPDVENRPFRTRDLVRPGGKIAADVRRCDIVFDIGGGDSFADIYGLKRFFTLWISKMRVIAAGKPLVLSPQTIGPFDKWWSRPLARIAMNRSRAIFTRDDLSTRFLEDLGIRRRVVQCTDVAMGLPYEAPPRKNDGKVRIGLNVSGLLFNGGYSGKNQFSLKCDYPSVVRRLIQRLSEHENAEIHLIGHVQSRHIPVEDDQRVAEQLQAEHPHVRVAPVFSSPIEAKSYIAGMDFFIGARMHATIAALSSGVPVTPMAYSRKFVGVFRTVGYDHVCDCRELDDDSVLEYVTDRFARRAELKRDAERARDKAKEILVSYQDEASQELRRATGGSGSAAHQDLRRAGPNLAHPSKSLRLSALKR</sequence>
<organism evidence="3 4">
    <name type="scientific">Oceanicella actignis</name>
    <dbReference type="NCBI Taxonomy" id="1189325"/>
    <lineage>
        <taxon>Bacteria</taxon>
        <taxon>Pseudomonadati</taxon>
        <taxon>Pseudomonadota</taxon>
        <taxon>Alphaproteobacteria</taxon>
        <taxon>Rhodobacterales</taxon>
        <taxon>Paracoccaceae</taxon>
        <taxon>Oceanicella</taxon>
    </lineage>
</organism>
<accession>A0A1M7TDW3</accession>
<dbReference type="Pfam" id="PF04230">
    <property type="entry name" value="PS_pyruv_trans"/>
    <property type="match status" value="1"/>
</dbReference>
<dbReference type="GO" id="GO:0016740">
    <property type="term" value="F:transferase activity"/>
    <property type="evidence" value="ECO:0007669"/>
    <property type="project" value="UniProtKB-KW"/>
</dbReference>
<evidence type="ECO:0000256" key="1">
    <source>
        <dbReference type="SAM" id="MobiDB-lite"/>
    </source>
</evidence>
<keyword evidence="3" id="KW-0808">Transferase</keyword>
<dbReference type="RefSeq" id="WP_072747448.1">
    <property type="nucleotide sequence ID" value="NZ_FOHL01000006.1"/>
</dbReference>
<evidence type="ECO:0000313" key="4">
    <source>
        <dbReference type="Proteomes" id="UP000184066"/>
    </source>
</evidence>
<feature type="region of interest" description="Disordered" evidence="1">
    <location>
        <begin position="387"/>
        <end position="423"/>
    </location>
</feature>
<proteinExistence type="predicted"/>
<dbReference type="AlphaFoldDB" id="A0A1M7TDW3"/>
<dbReference type="PANTHER" id="PTHR36836:SF1">
    <property type="entry name" value="COLANIC ACID BIOSYNTHESIS PROTEIN WCAK"/>
    <property type="match status" value="1"/>
</dbReference>
<evidence type="ECO:0000259" key="2">
    <source>
        <dbReference type="Pfam" id="PF04230"/>
    </source>
</evidence>
<gene>
    <name evidence="3" type="ORF">SAMN05216200_1063</name>
</gene>
<evidence type="ECO:0000313" key="3">
    <source>
        <dbReference type="EMBL" id="SHN68920.1"/>
    </source>
</evidence>
<dbReference type="PANTHER" id="PTHR36836">
    <property type="entry name" value="COLANIC ACID BIOSYNTHESIS PROTEIN WCAK"/>
    <property type="match status" value="1"/>
</dbReference>
<dbReference type="InterPro" id="IPR007345">
    <property type="entry name" value="Polysacch_pyruvyl_Trfase"/>
</dbReference>
<protein>
    <submittedName>
        <fullName evidence="3">Polysaccharide pyruvyl transferase family protein WcaK</fullName>
    </submittedName>
</protein>
<name>A0A1M7TDW3_9RHOB</name>
<dbReference type="Proteomes" id="UP000184066">
    <property type="component" value="Unassembled WGS sequence"/>
</dbReference>
<dbReference type="EMBL" id="FRDL01000006">
    <property type="protein sequence ID" value="SHN68920.1"/>
    <property type="molecule type" value="Genomic_DNA"/>
</dbReference>
<feature type="domain" description="Polysaccharide pyruvyl transferase" evidence="2">
    <location>
        <begin position="72"/>
        <end position="321"/>
    </location>
</feature>
<reference evidence="3 4" key="1">
    <citation type="submission" date="2016-12" db="EMBL/GenBank/DDBJ databases">
        <authorList>
            <person name="Song W.-J."/>
            <person name="Kurnit D.M."/>
        </authorList>
    </citation>
    <scope>NUCLEOTIDE SEQUENCE [LARGE SCALE GENOMIC DNA]</scope>
    <source>
        <strain evidence="3 4">CGMCC 1.10808</strain>
    </source>
</reference>